<keyword evidence="2" id="KW-1185">Reference proteome</keyword>
<evidence type="ECO:0008006" key="3">
    <source>
        <dbReference type="Google" id="ProtNLM"/>
    </source>
</evidence>
<comment type="caution">
    <text evidence="1">The sequence shown here is derived from an EMBL/GenBank/DDBJ whole genome shotgun (WGS) entry which is preliminary data.</text>
</comment>
<evidence type="ECO:0000313" key="2">
    <source>
        <dbReference type="Proteomes" id="UP001146120"/>
    </source>
</evidence>
<name>A0AAV2YPS5_9STRA</name>
<dbReference type="Pfam" id="PF14223">
    <property type="entry name" value="Retrotran_gag_2"/>
    <property type="match status" value="1"/>
</dbReference>
<protein>
    <recommendedName>
        <fullName evidence="3">Polyprotein</fullName>
    </recommendedName>
</protein>
<dbReference type="PANTHER" id="PTHR47481:SF31">
    <property type="entry name" value="OS01G0873500 PROTEIN"/>
    <property type="match status" value="1"/>
</dbReference>
<accession>A0AAV2YPS5</accession>
<evidence type="ECO:0000313" key="1">
    <source>
        <dbReference type="EMBL" id="DAZ96662.1"/>
    </source>
</evidence>
<gene>
    <name evidence="1" type="ORF">N0F65_009225</name>
</gene>
<organism evidence="1 2">
    <name type="scientific">Lagenidium giganteum</name>
    <dbReference type="NCBI Taxonomy" id="4803"/>
    <lineage>
        <taxon>Eukaryota</taxon>
        <taxon>Sar</taxon>
        <taxon>Stramenopiles</taxon>
        <taxon>Oomycota</taxon>
        <taxon>Peronosporomycetes</taxon>
        <taxon>Pythiales</taxon>
        <taxon>Pythiaceae</taxon>
    </lineage>
</organism>
<reference evidence="1" key="2">
    <citation type="journal article" date="2023" name="Microbiol Resour">
        <title>Decontamination and Annotation of the Draft Genome Sequence of the Oomycete Lagenidium giganteum ARSEF 373.</title>
        <authorList>
            <person name="Morgan W.R."/>
            <person name="Tartar A."/>
        </authorList>
    </citation>
    <scope>NUCLEOTIDE SEQUENCE</scope>
    <source>
        <strain evidence="1">ARSEF 373</strain>
    </source>
</reference>
<dbReference type="AlphaFoldDB" id="A0AAV2YPS5"/>
<dbReference type="PANTHER" id="PTHR47481">
    <property type="match status" value="1"/>
</dbReference>
<proteinExistence type="predicted"/>
<sequence length="156" mass="17984">MSLSPLEANEILTEDNYFLWEFNARMTLAPADMKALAVLAKLLSPTFQTMIREATSALEAWELLRTFFVQQNRHNRVSLRKQLHDFEMSNGDNIMTHLLKFDDLCLRLAAVDDPLKDDDKLVLLGSLSSDYDNMVKIIQSQKHISLLEAKEMLIRE</sequence>
<dbReference type="EMBL" id="DAKRPA010000160">
    <property type="protein sequence ID" value="DAZ96662.1"/>
    <property type="molecule type" value="Genomic_DNA"/>
</dbReference>
<dbReference type="Proteomes" id="UP001146120">
    <property type="component" value="Unassembled WGS sequence"/>
</dbReference>
<reference evidence="1" key="1">
    <citation type="submission" date="2022-11" db="EMBL/GenBank/DDBJ databases">
        <authorList>
            <person name="Morgan W.R."/>
            <person name="Tartar A."/>
        </authorList>
    </citation>
    <scope>NUCLEOTIDE SEQUENCE</scope>
    <source>
        <strain evidence="1">ARSEF 373</strain>
    </source>
</reference>